<accession>A0A0E9TUA5</accession>
<sequence>MTLLKLNHLIMALLAQKRLLNGVQMDSDLKTIAAY</sequence>
<protein>
    <submittedName>
        <fullName evidence="1">Uncharacterized protein</fullName>
    </submittedName>
</protein>
<reference evidence="1" key="1">
    <citation type="submission" date="2014-11" db="EMBL/GenBank/DDBJ databases">
        <authorList>
            <person name="Amaro Gonzalez C."/>
        </authorList>
    </citation>
    <scope>NUCLEOTIDE SEQUENCE</scope>
</reference>
<reference evidence="1" key="2">
    <citation type="journal article" date="2015" name="Fish Shellfish Immunol.">
        <title>Early steps in the European eel (Anguilla anguilla)-Vibrio vulnificus interaction in the gills: Role of the RtxA13 toxin.</title>
        <authorList>
            <person name="Callol A."/>
            <person name="Pajuelo D."/>
            <person name="Ebbesson L."/>
            <person name="Teles M."/>
            <person name="MacKenzie S."/>
            <person name="Amaro C."/>
        </authorList>
    </citation>
    <scope>NUCLEOTIDE SEQUENCE</scope>
</reference>
<evidence type="ECO:0000313" key="1">
    <source>
        <dbReference type="EMBL" id="JAH57052.1"/>
    </source>
</evidence>
<proteinExistence type="predicted"/>
<dbReference type="AlphaFoldDB" id="A0A0E9TUA5"/>
<dbReference type="EMBL" id="GBXM01051525">
    <property type="protein sequence ID" value="JAH57052.1"/>
    <property type="molecule type" value="Transcribed_RNA"/>
</dbReference>
<organism evidence="1">
    <name type="scientific">Anguilla anguilla</name>
    <name type="common">European freshwater eel</name>
    <name type="synonym">Muraena anguilla</name>
    <dbReference type="NCBI Taxonomy" id="7936"/>
    <lineage>
        <taxon>Eukaryota</taxon>
        <taxon>Metazoa</taxon>
        <taxon>Chordata</taxon>
        <taxon>Craniata</taxon>
        <taxon>Vertebrata</taxon>
        <taxon>Euteleostomi</taxon>
        <taxon>Actinopterygii</taxon>
        <taxon>Neopterygii</taxon>
        <taxon>Teleostei</taxon>
        <taxon>Anguilliformes</taxon>
        <taxon>Anguillidae</taxon>
        <taxon>Anguilla</taxon>
    </lineage>
</organism>
<name>A0A0E9TUA5_ANGAN</name>